<keyword evidence="1" id="KW-0472">Membrane</keyword>
<feature type="transmembrane region" description="Helical" evidence="1">
    <location>
        <begin position="28"/>
        <end position="49"/>
    </location>
</feature>
<proteinExistence type="predicted"/>
<keyword evidence="1" id="KW-0812">Transmembrane</keyword>
<organism evidence="2 3">
    <name type="scientific">Parabacteroides distasonis</name>
    <dbReference type="NCBI Taxonomy" id="823"/>
    <lineage>
        <taxon>Bacteria</taxon>
        <taxon>Pseudomonadati</taxon>
        <taxon>Bacteroidota</taxon>
        <taxon>Bacteroidia</taxon>
        <taxon>Bacteroidales</taxon>
        <taxon>Tannerellaceae</taxon>
        <taxon>Parabacteroides</taxon>
    </lineage>
</organism>
<keyword evidence="1" id="KW-1133">Transmembrane helix</keyword>
<dbReference type="AlphaFoldDB" id="A0A7K0HIW5"/>
<gene>
    <name evidence="2" type="ORF">GKD66_05850</name>
</gene>
<comment type="caution">
    <text evidence="2">The sequence shown here is derived from an EMBL/GenBank/DDBJ whole genome shotgun (WGS) entry which is preliminary data.</text>
</comment>
<dbReference type="EMBL" id="WKMC01000002">
    <property type="protein sequence ID" value="MRZ49767.1"/>
    <property type="molecule type" value="Genomic_DNA"/>
</dbReference>
<name>A0A7K0HIW5_PARDI</name>
<dbReference type="Proteomes" id="UP000441358">
    <property type="component" value="Unassembled WGS sequence"/>
</dbReference>
<dbReference type="RefSeq" id="WP_036616268.1">
    <property type="nucleotide sequence ID" value="NZ_CP103128.1"/>
</dbReference>
<protein>
    <submittedName>
        <fullName evidence="2">Uncharacterized protein</fullName>
    </submittedName>
</protein>
<sequence>MSNYNGNIEKRKAAQDLMKNRRENTSKYFFDLSKLTFAALVLGVGSALLNRWEDTRDIML</sequence>
<evidence type="ECO:0000313" key="2">
    <source>
        <dbReference type="EMBL" id="MRZ49767.1"/>
    </source>
</evidence>
<evidence type="ECO:0000313" key="3">
    <source>
        <dbReference type="Proteomes" id="UP000441358"/>
    </source>
</evidence>
<reference evidence="2 3" key="1">
    <citation type="journal article" date="2019" name="Nat. Med.">
        <title>A library of human gut bacterial isolates paired with longitudinal multiomics data enables mechanistic microbiome research.</title>
        <authorList>
            <person name="Poyet M."/>
            <person name="Groussin M."/>
            <person name="Gibbons S.M."/>
            <person name="Avila-Pacheco J."/>
            <person name="Jiang X."/>
            <person name="Kearney S.M."/>
            <person name="Perrotta A.R."/>
            <person name="Berdy B."/>
            <person name="Zhao S."/>
            <person name="Lieberman T.D."/>
            <person name="Swanson P.K."/>
            <person name="Smith M."/>
            <person name="Roesemann S."/>
            <person name="Alexander J.E."/>
            <person name="Rich S.A."/>
            <person name="Livny J."/>
            <person name="Vlamakis H."/>
            <person name="Clish C."/>
            <person name="Bullock K."/>
            <person name="Deik A."/>
            <person name="Scott J."/>
            <person name="Pierce K.A."/>
            <person name="Xavier R.J."/>
            <person name="Alm E.J."/>
        </authorList>
    </citation>
    <scope>NUCLEOTIDE SEQUENCE [LARGE SCALE GENOMIC DNA]</scope>
    <source>
        <strain evidence="2 3">BIOML-A32</strain>
    </source>
</reference>
<evidence type="ECO:0000256" key="1">
    <source>
        <dbReference type="SAM" id="Phobius"/>
    </source>
</evidence>
<accession>A0A7K0HIW5</accession>